<gene>
    <name evidence="1" type="ORF">GCM10023336_55960</name>
</gene>
<evidence type="ECO:0000313" key="2">
    <source>
        <dbReference type="Proteomes" id="UP001500124"/>
    </source>
</evidence>
<keyword evidence="2" id="KW-1185">Reference proteome</keyword>
<dbReference type="RefSeq" id="WP_345670840.1">
    <property type="nucleotide sequence ID" value="NZ_BAABKC010000087.1"/>
</dbReference>
<evidence type="ECO:0000313" key="1">
    <source>
        <dbReference type="EMBL" id="GAA5070654.1"/>
    </source>
</evidence>
<name>A0ABP9L7L7_9ACTN</name>
<protein>
    <submittedName>
        <fullName evidence="1">Uncharacterized protein</fullName>
    </submittedName>
</protein>
<dbReference type="Proteomes" id="UP001500124">
    <property type="component" value="Unassembled WGS sequence"/>
</dbReference>
<proteinExistence type="predicted"/>
<sequence>MAAVVRTYLITNASALFGEGARIRIYSAAPAGFVVRRVIGGRPVAVLLTDSPLPGHGNVLIAELQDCYL</sequence>
<dbReference type="EMBL" id="BAABKC010000087">
    <property type="protein sequence ID" value="GAA5070654.1"/>
    <property type="molecule type" value="Genomic_DNA"/>
</dbReference>
<comment type="caution">
    <text evidence="1">The sequence shown here is derived from an EMBL/GenBank/DDBJ whole genome shotgun (WGS) entry which is preliminary data.</text>
</comment>
<accession>A0ABP9L7L7</accession>
<reference evidence="2" key="1">
    <citation type="journal article" date="2019" name="Int. J. Syst. Evol. Microbiol.">
        <title>The Global Catalogue of Microorganisms (GCM) 10K type strain sequencing project: providing services to taxonomists for standard genome sequencing and annotation.</title>
        <authorList>
            <consortium name="The Broad Institute Genomics Platform"/>
            <consortium name="The Broad Institute Genome Sequencing Center for Infectious Disease"/>
            <person name="Wu L."/>
            <person name="Ma J."/>
        </authorList>
    </citation>
    <scope>NUCLEOTIDE SEQUENCE [LARGE SCALE GENOMIC DNA]</scope>
    <source>
        <strain evidence="2">JCM 18410</strain>
    </source>
</reference>
<organism evidence="1 2">
    <name type="scientific">Streptomyces similanensis</name>
    <dbReference type="NCBI Taxonomy" id="1274988"/>
    <lineage>
        <taxon>Bacteria</taxon>
        <taxon>Bacillati</taxon>
        <taxon>Actinomycetota</taxon>
        <taxon>Actinomycetes</taxon>
        <taxon>Kitasatosporales</taxon>
        <taxon>Streptomycetaceae</taxon>
        <taxon>Streptomyces</taxon>
    </lineage>
</organism>